<accession>A0A9Q1RG26</accession>
<sequence>MKRSSQSDKGGDDSIGYIEWASPTVGGYTCPGVGTRDVGECRQEANLKYFQEIFTEQVTPLGNFLNGPVVSTGQVNEHTNVASRHLIGNIISYKRKKKLRVASPPHSEVHAQNEQGSSPKTFGESGVANAIIEDVYLLSYSPKMTLSRDMDHGVFAVGDRTSENVNPLLLGPLQTPTLPSQQADAEVSSEQGESLIGDKMREEHDLFMPDPLQTPSFPYEQGEYVVEEQRTSVLDSVALDSIEATTNVPATEQVSLEIQTSIRDGGRE</sequence>
<dbReference type="Proteomes" id="UP001152561">
    <property type="component" value="Unassembled WGS sequence"/>
</dbReference>
<organism evidence="2 3">
    <name type="scientific">Anisodus acutangulus</name>
    <dbReference type="NCBI Taxonomy" id="402998"/>
    <lineage>
        <taxon>Eukaryota</taxon>
        <taxon>Viridiplantae</taxon>
        <taxon>Streptophyta</taxon>
        <taxon>Embryophyta</taxon>
        <taxon>Tracheophyta</taxon>
        <taxon>Spermatophyta</taxon>
        <taxon>Magnoliopsida</taxon>
        <taxon>eudicotyledons</taxon>
        <taxon>Gunneridae</taxon>
        <taxon>Pentapetalae</taxon>
        <taxon>asterids</taxon>
        <taxon>lamiids</taxon>
        <taxon>Solanales</taxon>
        <taxon>Solanaceae</taxon>
        <taxon>Solanoideae</taxon>
        <taxon>Hyoscyameae</taxon>
        <taxon>Anisodus</taxon>
    </lineage>
</organism>
<feature type="region of interest" description="Disordered" evidence="1">
    <location>
        <begin position="101"/>
        <end position="122"/>
    </location>
</feature>
<name>A0A9Q1RG26_9SOLA</name>
<dbReference type="EMBL" id="JAJAGQ010000009">
    <property type="protein sequence ID" value="KAJ8554557.1"/>
    <property type="molecule type" value="Genomic_DNA"/>
</dbReference>
<proteinExistence type="predicted"/>
<reference evidence="3" key="1">
    <citation type="journal article" date="2023" name="Proc. Natl. Acad. Sci. U.S.A.">
        <title>Genomic and structural basis for evolution of tropane alkaloid biosynthesis.</title>
        <authorList>
            <person name="Wanga Y.-J."/>
            <person name="Taina T."/>
            <person name="Yua J.-Y."/>
            <person name="Lia J."/>
            <person name="Xua B."/>
            <person name="Chenc J."/>
            <person name="D'Auriad J.C."/>
            <person name="Huanga J.-P."/>
            <person name="Huanga S.-X."/>
        </authorList>
    </citation>
    <scope>NUCLEOTIDE SEQUENCE [LARGE SCALE GENOMIC DNA]</scope>
    <source>
        <strain evidence="3">cv. KIB-2019</strain>
    </source>
</reference>
<keyword evidence="3" id="KW-1185">Reference proteome</keyword>
<evidence type="ECO:0000313" key="3">
    <source>
        <dbReference type="Proteomes" id="UP001152561"/>
    </source>
</evidence>
<protein>
    <submittedName>
        <fullName evidence="2">Uncharacterized protein</fullName>
    </submittedName>
</protein>
<evidence type="ECO:0000256" key="1">
    <source>
        <dbReference type="SAM" id="MobiDB-lite"/>
    </source>
</evidence>
<feature type="compositionally biased region" description="Polar residues" evidence="1">
    <location>
        <begin position="110"/>
        <end position="120"/>
    </location>
</feature>
<dbReference type="AlphaFoldDB" id="A0A9Q1RG26"/>
<gene>
    <name evidence="2" type="ORF">K7X08_025235</name>
</gene>
<evidence type="ECO:0000313" key="2">
    <source>
        <dbReference type="EMBL" id="KAJ8554557.1"/>
    </source>
</evidence>
<comment type="caution">
    <text evidence="2">The sequence shown here is derived from an EMBL/GenBank/DDBJ whole genome shotgun (WGS) entry which is preliminary data.</text>
</comment>